<name>A0A423UHV0_9ACTN</name>
<comment type="function">
    <text evidence="1">May bind long-chain fatty acids, such as palmitate, and may play a role in lipid transport or fatty acid metabolism.</text>
</comment>
<keyword evidence="2" id="KW-0446">Lipid-binding</keyword>
<dbReference type="InterPro" id="IPR043168">
    <property type="entry name" value="DegV_C"/>
</dbReference>
<dbReference type="InterPro" id="IPR050270">
    <property type="entry name" value="DegV_domain_contain"/>
</dbReference>
<reference evidence="5" key="1">
    <citation type="submission" date="2018-05" db="EMBL/GenBank/DDBJ databases">
        <title>Genome Sequencing of selected type strains of the family Eggerthellaceae.</title>
        <authorList>
            <person name="Danylec N."/>
            <person name="Stoll D.A."/>
            <person name="Doetsch A."/>
            <person name="Huch M."/>
        </authorList>
    </citation>
    <scope>NUCLEOTIDE SEQUENCE [LARGE SCALE GENOMIC DNA]</scope>
    <source>
        <strain evidence="5">DSM 27213</strain>
    </source>
</reference>
<gene>
    <name evidence="4" type="ORF">DMP12_11745</name>
    <name evidence="3" type="ORF">GO738_04745</name>
</gene>
<dbReference type="SUPFAM" id="SSF82549">
    <property type="entry name" value="DAK1/DegV-like"/>
    <property type="match status" value="1"/>
</dbReference>
<keyword evidence="6" id="KW-1185">Reference proteome</keyword>
<proteinExistence type="predicted"/>
<accession>A0A423UHV0</accession>
<dbReference type="PANTHER" id="PTHR33434:SF3">
    <property type="entry name" value="DEGV DOMAIN-CONTAINING PROTEIN YITS"/>
    <property type="match status" value="1"/>
</dbReference>
<dbReference type="Proteomes" id="UP000285258">
    <property type="component" value="Unassembled WGS sequence"/>
</dbReference>
<reference evidence="3 6" key="4">
    <citation type="submission" date="2019-11" db="EMBL/GenBank/DDBJ databases">
        <title>Whole genome shotgun sequencing (WGS) data from Adlercreutzia equolifaciens ResAG-91, Eggerthella lenta MRI-F36, MRI-F37, MRI-F40, ResAG-49, ResAG-88, ResAG-121, ResAG-145, and Gordonibacter sp. ResAG-5, ResAG-26, ResAG-43, ResAG-50, ResAG-59.</title>
        <authorList>
            <person name="Stoll D.A."/>
            <person name="Danylec N."/>
            <person name="Franz C.M.A.P."/>
            <person name="Huch M."/>
        </authorList>
    </citation>
    <scope>NUCLEOTIDE SEQUENCE [LARGE SCALE GENOMIC DNA]</scope>
    <source>
        <strain evidence="3 6">ResAG-59</strain>
    </source>
</reference>
<dbReference type="PROSITE" id="PS51482">
    <property type="entry name" value="DEGV"/>
    <property type="match status" value="1"/>
</dbReference>
<dbReference type="Gene3D" id="3.30.1180.10">
    <property type="match status" value="1"/>
</dbReference>
<evidence type="ECO:0000313" key="4">
    <source>
        <dbReference type="EMBL" id="ROT88541.1"/>
    </source>
</evidence>
<dbReference type="PANTHER" id="PTHR33434">
    <property type="entry name" value="DEGV DOMAIN-CONTAINING PROTEIN DR_1986-RELATED"/>
    <property type="match status" value="1"/>
</dbReference>
<protein>
    <submittedName>
        <fullName evidence="3">DegV family EDD domain-containing protein</fullName>
    </submittedName>
    <submittedName>
        <fullName evidence="4">DegV family protein</fullName>
    </submittedName>
</protein>
<dbReference type="EMBL" id="QIBW01000016">
    <property type="protein sequence ID" value="ROT88541.1"/>
    <property type="molecule type" value="Genomic_DNA"/>
</dbReference>
<dbReference type="Pfam" id="PF02645">
    <property type="entry name" value="DegV"/>
    <property type="match status" value="1"/>
</dbReference>
<dbReference type="NCBIfam" id="TIGR00762">
    <property type="entry name" value="DegV"/>
    <property type="match status" value="1"/>
</dbReference>
<evidence type="ECO:0000313" key="3">
    <source>
        <dbReference type="EMBL" id="MVN14668.1"/>
    </source>
</evidence>
<dbReference type="EMBL" id="WPOC01000005">
    <property type="protein sequence ID" value="MVN14668.1"/>
    <property type="molecule type" value="Genomic_DNA"/>
</dbReference>
<reference evidence="4" key="2">
    <citation type="journal article" date="2019" name="Int. J. Syst. Evol. Microbiol.">
        <title>Gordonibacter faecihominis is a later heterotypic synonym of Gordonibacter urolithinfaciens.</title>
        <authorList>
            <person name="Danylec N."/>
            <person name="Stoll D.A."/>
            <person name="Huch M."/>
        </authorList>
    </citation>
    <scope>NUCLEOTIDE SEQUENCE</scope>
    <source>
        <strain evidence="4">DSM 27213</strain>
    </source>
</reference>
<evidence type="ECO:0000256" key="2">
    <source>
        <dbReference type="ARBA" id="ARBA00023121"/>
    </source>
</evidence>
<evidence type="ECO:0000313" key="6">
    <source>
        <dbReference type="Proteomes" id="UP000468327"/>
    </source>
</evidence>
<comment type="caution">
    <text evidence="4">The sequence shown here is derived from an EMBL/GenBank/DDBJ whole genome shotgun (WGS) entry which is preliminary data.</text>
</comment>
<dbReference type="GO" id="GO:0008289">
    <property type="term" value="F:lipid binding"/>
    <property type="evidence" value="ECO:0007669"/>
    <property type="project" value="UniProtKB-KW"/>
</dbReference>
<dbReference type="Proteomes" id="UP000468327">
    <property type="component" value="Unassembled WGS sequence"/>
</dbReference>
<dbReference type="AlphaFoldDB" id="A0A423UHV0"/>
<evidence type="ECO:0000256" key="1">
    <source>
        <dbReference type="ARBA" id="ARBA00003238"/>
    </source>
</evidence>
<reference evidence="4" key="3">
    <citation type="journal article" date="2019" name="Microbiol. Resour. Announc.">
        <title>Draft Genome Sequences of Type Strains of Gordonibacter faecihominis, Paraeggerthella hongkongensis, Parvibacter caecicola,Slackia equolifaciens, Slackia faecicanis, and Slackia isoflavoniconvertens.</title>
        <authorList>
            <person name="Danylec N."/>
            <person name="Stoll D.A."/>
            <person name="Dotsch A."/>
            <person name="Huch M."/>
        </authorList>
    </citation>
    <scope>NUCLEOTIDE SEQUENCE</scope>
    <source>
        <strain evidence="4">DSM 27213</strain>
    </source>
</reference>
<organism evidence="4 5">
    <name type="scientific">Gordonibacter urolithinfaciens</name>
    <dbReference type="NCBI Taxonomy" id="1335613"/>
    <lineage>
        <taxon>Bacteria</taxon>
        <taxon>Bacillati</taxon>
        <taxon>Actinomycetota</taxon>
        <taxon>Coriobacteriia</taxon>
        <taxon>Eggerthellales</taxon>
        <taxon>Eggerthellaceae</taxon>
        <taxon>Gordonibacter</taxon>
    </lineage>
</organism>
<dbReference type="InterPro" id="IPR003797">
    <property type="entry name" value="DegV"/>
</dbReference>
<sequence>MDFEIVTDSSSNLVEEMIDDFGLHVLPLTFMVDGEEYQSYLKGQHTDLKQFYTMMREGKVITTSLPNLAESEALMRGLLEQGRDILYLGFSSGLSGTFEATELLMRDLAAEFPERTLCAVDTLAASGGEGLLVWHAVQRARAGASIGEVRDWVEENKLHLAHWFTVDDLMFLFRGGRVSKTAAWAGTMLNIKPVMHVDDEGHLIPLEKVRGRKKSLNALVDHMEKSAVQPIDQQMVFITHGDCLEEAEYVADQVKERFGVKEVVINYVDPVIGAHSGPGTMALFFLADKR</sequence>
<dbReference type="Gene3D" id="3.40.50.10170">
    <property type="match status" value="1"/>
</dbReference>
<dbReference type="RefSeq" id="WP_096228512.1">
    <property type="nucleotide sequence ID" value="NZ_CP168029.1"/>
</dbReference>
<evidence type="ECO:0000313" key="5">
    <source>
        <dbReference type="Proteomes" id="UP000285258"/>
    </source>
</evidence>